<dbReference type="PANTHER" id="PTHR33021">
    <property type="entry name" value="BLUE COPPER PROTEIN"/>
    <property type="match status" value="1"/>
</dbReference>
<dbReference type="Gene3D" id="2.60.40.420">
    <property type="entry name" value="Cupredoxins - blue copper proteins"/>
    <property type="match status" value="1"/>
</dbReference>
<reference evidence="3" key="1">
    <citation type="journal article" date="2023" name="Science">
        <title>Elucidation of the pathway for biosynthesis of saponin adjuvants from the soapbark tree.</title>
        <authorList>
            <person name="Reed J."/>
            <person name="Orme A."/>
            <person name="El-Demerdash A."/>
            <person name="Owen C."/>
            <person name="Martin L.B.B."/>
            <person name="Misra R.C."/>
            <person name="Kikuchi S."/>
            <person name="Rejzek M."/>
            <person name="Martin A.C."/>
            <person name="Harkess A."/>
            <person name="Leebens-Mack J."/>
            <person name="Louveau T."/>
            <person name="Stephenson M.J."/>
            <person name="Osbourn A."/>
        </authorList>
    </citation>
    <scope>NUCLEOTIDE SEQUENCE</scope>
    <source>
        <strain evidence="3">S10</strain>
    </source>
</reference>
<dbReference type="KEGG" id="qsa:O6P43_023114"/>
<dbReference type="InterPro" id="IPR003245">
    <property type="entry name" value="Phytocyanin_dom"/>
</dbReference>
<feature type="compositionally biased region" description="Low complexity" evidence="1">
    <location>
        <begin position="74"/>
        <end position="106"/>
    </location>
</feature>
<dbReference type="Proteomes" id="UP001163823">
    <property type="component" value="Chromosome 9"/>
</dbReference>
<feature type="region of interest" description="Disordered" evidence="1">
    <location>
        <begin position="70"/>
        <end position="114"/>
    </location>
</feature>
<organism evidence="3 4">
    <name type="scientific">Quillaja saponaria</name>
    <name type="common">Soap bark tree</name>
    <dbReference type="NCBI Taxonomy" id="32244"/>
    <lineage>
        <taxon>Eukaryota</taxon>
        <taxon>Viridiplantae</taxon>
        <taxon>Streptophyta</taxon>
        <taxon>Embryophyta</taxon>
        <taxon>Tracheophyta</taxon>
        <taxon>Spermatophyta</taxon>
        <taxon>Magnoliopsida</taxon>
        <taxon>eudicotyledons</taxon>
        <taxon>Gunneridae</taxon>
        <taxon>Pentapetalae</taxon>
        <taxon>rosids</taxon>
        <taxon>fabids</taxon>
        <taxon>Fabales</taxon>
        <taxon>Quillajaceae</taxon>
        <taxon>Quillaja</taxon>
    </lineage>
</organism>
<keyword evidence="4" id="KW-1185">Reference proteome</keyword>
<dbReference type="InterPro" id="IPR008972">
    <property type="entry name" value="Cupredoxin"/>
</dbReference>
<sequence>MVLLFFSVFNFTTGRHDVSTISKRDFDDFNDDNTMDLITTSPAKFTLNRTGEYYFTCTFPTHCSKGQKLSIKVSGSSPAPTEAPSSPPEGSVPSSPSGSEPLLPSSTIAPPPEGSAMSVDATFSVIIMTTAMNLLFQF</sequence>
<feature type="domain" description="Phytocyanin" evidence="2">
    <location>
        <begin position="1"/>
        <end position="75"/>
    </location>
</feature>
<dbReference type="PANTHER" id="PTHR33021:SF189">
    <property type="entry name" value="CUCUMBER PEELING CUPREDOXIN-LIKE"/>
    <property type="match status" value="1"/>
</dbReference>
<evidence type="ECO:0000313" key="4">
    <source>
        <dbReference type="Proteomes" id="UP001163823"/>
    </source>
</evidence>
<dbReference type="InterPro" id="IPR039391">
    <property type="entry name" value="Phytocyanin-like"/>
</dbReference>
<name>A0AAD7PJ72_QUISA</name>
<comment type="caution">
    <text evidence="3">The sequence shown here is derived from an EMBL/GenBank/DDBJ whole genome shotgun (WGS) entry which is preliminary data.</text>
</comment>
<dbReference type="Pfam" id="PF02298">
    <property type="entry name" value="Cu_bind_like"/>
    <property type="match status" value="1"/>
</dbReference>
<dbReference type="AlphaFoldDB" id="A0AAD7PJ72"/>
<dbReference type="GO" id="GO:0009055">
    <property type="term" value="F:electron transfer activity"/>
    <property type="evidence" value="ECO:0007669"/>
    <property type="project" value="InterPro"/>
</dbReference>
<evidence type="ECO:0000256" key="1">
    <source>
        <dbReference type="SAM" id="MobiDB-lite"/>
    </source>
</evidence>
<gene>
    <name evidence="3" type="ORF">O6P43_023114</name>
</gene>
<evidence type="ECO:0000313" key="3">
    <source>
        <dbReference type="EMBL" id="KAJ7956715.1"/>
    </source>
</evidence>
<evidence type="ECO:0000259" key="2">
    <source>
        <dbReference type="PROSITE" id="PS51485"/>
    </source>
</evidence>
<accession>A0AAD7PJ72</accession>
<dbReference type="PROSITE" id="PS51485">
    <property type="entry name" value="PHYTOCYANIN"/>
    <property type="match status" value="1"/>
</dbReference>
<proteinExistence type="predicted"/>
<dbReference type="EMBL" id="JARAOO010000009">
    <property type="protein sequence ID" value="KAJ7956715.1"/>
    <property type="molecule type" value="Genomic_DNA"/>
</dbReference>
<dbReference type="SUPFAM" id="SSF49503">
    <property type="entry name" value="Cupredoxins"/>
    <property type="match status" value="1"/>
</dbReference>
<protein>
    <submittedName>
        <fullName evidence="3">Cucumber peeling cupredoxin-like</fullName>
    </submittedName>
</protein>
<dbReference type="GO" id="GO:0005886">
    <property type="term" value="C:plasma membrane"/>
    <property type="evidence" value="ECO:0007669"/>
    <property type="project" value="TreeGrafter"/>
</dbReference>